<evidence type="ECO:0000313" key="2">
    <source>
        <dbReference type="EMBL" id="MWA05246.1"/>
    </source>
</evidence>
<feature type="region of interest" description="Disordered" evidence="1">
    <location>
        <begin position="40"/>
        <end position="61"/>
    </location>
</feature>
<accession>A0A6I4MSG8</accession>
<gene>
    <name evidence="2" type="ORF">F8568_033765</name>
</gene>
<reference evidence="2" key="1">
    <citation type="submission" date="2019-12" db="EMBL/GenBank/DDBJ databases">
        <title>Actinomadura physcomitrii sp. nov., a novel actinomycete isolated from moss [Physcomitrium sphaericum (Ludw) Fuernr].</title>
        <authorList>
            <person name="Zhuang X."/>
        </authorList>
    </citation>
    <scope>NUCLEOTIDE SEQUENCE [LARGE SCALE GENOMIC DNA]</scope>
    <source>
        <strain evidence="2">LD22</strain>
    </source>
</reference>
<dbReference type="AlphaFoldDB" id="A0A6I4MSG8"/>
<dbReference type="Proteomes" id="UP000462055">
    <property type="component" value="Unassembled WGS sequence"/>
</dbReference>
<comment type="caution">
    <text evidence="2">The sequence shown here is derived from an EMBL/GenBank/DDBJ whole genome shotgun (WGS) entry which is preliminary data.</text>
</comment>
<protein>
    <submittedName>
        <fullName evidence="2">Uncharacterized protein</fullName>
    </submittedName>
</protein>
<evidence type="ECO:0000256" key="1">
    <source>
        <dbReference type="SAM" id="MobiDB-lite"/>
    </source>
</evidence>
<dbReference type="RefSeq" id="WP_151597744.1">
    <property type="nucleotide sequence ID" value="NZ_WBMS02000035.1"/>
</dbReference>
<evidence type="ECO:0000313" key="3">
    <source>
        <dbReference type="Proteomes" id="UP000462055"/>
    </source>
</evidence>
<dbReference type="EMBL" id="WBMS02000035">
    <property type="protein sequence ID" value="MWA05246.1"/>
    <property type="molecule type" value="Genomic_DNA"/>
</dbReference>
<name>A0A6I4MSG8_9ACTN</name>
<sequence>MSVMRVPHAPRVNGCRYEPGSSTNVIRRRVARESLCWQRPVDQERRRRHPASSPYARANRT</sequence>
<keyword evidence="3" id="KW-1185">Reference proteome</keyword>
<proteinExistence type="predicted"/>
<organism evidence="2 3">
    <name type="scientific">Actinomadura physcomitrii</name>
    <dbReference type="NCBI Taxonomy" id="2650748"/>
    <lineage>
        <taxon>Bacteria</taxon>
        <taxon>Bacillati</taxon>
        <taxon>Actinomycetota</taxon>
        <taxon>Actinomycetes</taxon>
        <taxon>Streptosporangiales</taxon>
        <taxon>Thermomonosporaceae</taxon>
        <taxon>Actinomadura</taxon>
    </lineage>
</organism>